<proteinExistence type="predicted"/>
<dbReference type="Proteomes" id="UP000580250">
    <property type="component" value="Unassembled WGS sequence"/>
</dbReference>
<organism evidence="1 2">
    <name type="scientific">Meloidogyne enterolobii</name>
    <name type="common">Root-knot nematode worm</name>
    <name type="synonym">Meloidogyne mayaguensis</name>
    <dbReference type="NCBI Taxonomy" id="390850"/>
    <lineage>
        <taxon>Eukaryota</taxon>
        <taxon>Metazoa</taxon>
        <taxon>Ecdysozoa</taxon>
        <taxon>Nematoda</taxon>
        <taxon>Chromadorea</taxon>
        <taxon>Rhabditida</taxon>
        <taxon>Tylenchina</taxon>
        <taxon>Tylenchomorpha</taxon>
        <taxon>Tylenchoidea</taxon>
        <taxon>Meloidogynidae</taxon>
        <taxon>Meloidogyninae</taxon>
        <taxon>Meloidogyne</taxon>
    </lineage>
</organism>
<dbReference type="AlphaFoldDB" id="A0A6V7TI34"/>
<evidence type="ECO:0000313" key="1">
    <source>
        <dbReference type="EMBL" id="CAD2123061.1"/>
    </source>
</evidence>
<dbReference type="EMBL" id="CAJEWN010000001">
    <property type="protein sequence ID" value="CAD2123061.1"/>
    <property type="molecule type" value="Genomic_DNA"/>
</dbReference>
<gene>
    <name evidence="1" type="ORF">MENT_LOCUS408</name>
</gene>
<name>A0A6V7TI34_MELEN</name>
<protein>
    <submittedName>
        <fullName evidence="1">Uncharacterized protein</fullName>
    </submittedName>
</protein>
<sequence>MLDRGRGREGEGGRCCLYLCDGDGREVKEEEEQHHHQNLINFCSPLFCSSNSFSFPFFNRLRLDPPFLPIFLFSLSFSFFDINLMP</sequence>
<evidence type="ECO:0000313" key="2">
    <source>
        <dbReference type="Proteomes" id="UP000580250"/>
    </source>
</evidence>
<reference evidence="1 2" key="1">
    <citation type="submission" date="2020-08" db="EMBL/GenBank/DDBJ databases">
        <authorList>
            <person name="Koutsovoulos G."/>
            <person name="Danchin GJ E."/>
        </authorList>
    </citation>
    <scope>NUCLEOTIDE SEQUENCE [LARGE SCALE GENOMIC DNA]</scope>
</reference>
<comment type="caution">
    <text evidence="1">The sequence shown here is derived from an EMBL/GenBank/DDBJ whole genome shotgun (WGS) entry which is preliminary data.</text>
</comment>
<accession>A0A6V7TI34</accession>